<dbReference type="Proteomes" id="UP001565220">
    <property type="component" value="Unassembled WGS sequence"/>
</dbReference>
<organism evidence="16 17">
    <name type="scientific">Clostridium lapidicellarium</name>
    <dbReference type="NCBI Taxonomy" id="3240931"/>
    <lineage>
        <taxon>Bacteria</taxon>
        <taxon>Bacillati</taxon>
        <taxon>Bacillota</taxon>
        <taxon>Clostridia</taxon>
        <taxon>Eubacteriales</taxon>
        <taxon>Clostridiaceae</taxon>
        <taxon>Clostridium</taxon>
    </lineage>
</organism>
<comment type="catalytic activity">
    <reaction evidence="13 14">
        <text>2,5-diamino-6-hydroxy-4-(5-phosphoribosylamino)-pyrimidine + H2O + H(+) = 5-amino-6-(5-phospho-D-ribosylamino)uracil + NH4(+)</text>
        <dbReference type="Rhea" id="RHEA:21868"/>
        <dbReference type="ChEBI" id="CHEBI:15377"/>
        <dbReference type="ChEBI" id="CHEBI:15378"/>
        <dbReference type="ChEBI" id="CHEBI:28938"/>
        <dbReference type="ChEBI" id="CHEBI:58453"/>
        <dbReference type="ChEBI" id="CHEBI:58614"/>
        <dbReference type="EC" id="3.5.4.26"/>
    </reaction>
</comment>
<comment type="cofactor">
    <cofactor evidence="14">
        <name>Zn(2+)</name>
        <dbReference type="ChEBI" id="CHEBI:29105"/>
    </cofactor>
    <text evidence="14">Binds 1 zinc ion.</text>
</comment>
<dbReference type="InterPro" id="IPR002125">
    <property type="entry name" value="CMP_dCMP_dom"/>
</dbReference>
<dbReference type="Gene3D" id="3.40.140.10">
    <property type="entry name" value="Cytidine Deaminase, domain 2"/>
    <property type="match status" value="1"/>
</dbReference>
<comment type="pathway">
    <text evidence="3 14">Cofactor biosynthesis; riboflavin biosynthesis; 5-amino-6-(D-ribitylamino)uracil from GTP: step 3/4.</text>
</comment>
<dbReference type="EC" id="3.5.4.26" evidence="14"/>
<evidence type="ECO:0000256" key="10">
    <source>
        <dbReference type="ARBA" id="ARBA00023002"/>
    </source>
</evidence>
<dbReference type="GO" id="GO:0008835">
    <property type="term" value="F:diaminohydroxyphosphoribosylaminopyrimidine deaminase activity"/>
    <property type="evidence" value="ECO:0007669"/>
    <property type="project" value="UniProtKB-EC"/>
</dbReference>
<gene>
    <name evidence="16" type="primary">ribD</name>
    <name evidence="16" type="ORF">AB8S09_13040</name>
</gene>
<dbReference type="SUPFAM" id="SSF53597">
    <property type="entry name" value="Dihydrofolate reductase-like"/>
    <property type="match status" value="1"/>
</dbReference>
<dbReference type="InterPro" id="IPR050765">
    <property type="entry name" value="Riboflavin_Biosynth_HTPR"/>
</dbReference>
<dbReference type="InterPro" id="IPR016193">
    <property type="entry name" value="Cytidine_deaminase-like"/>
</dbReference>
<comment type="similarity">
    <text evidence="4 14">In the N-terminal section; belongs to the cytidine and deoxycytidylate deaminase family.</text>
</comment>
<evidence type="ECO:0000313" key="17">
    <source>
        <dbReference type="Proteomes" id="UP001565220"/>
    </source>
</evidence>
<dbReference type="NCBIfam" id="TIGR00227">
    <property type="entry name" value="ribD_Cterm"/>
    <property type="match status" value="1"/>
</dbReference>
<name>A0ABV4E064_9CLOT</name>
<dbReference type="Gene3D" id="3.40.430.10">
    <property type="entry name" value="Dihydrofolate Reductase, subunit A"/>
    <property type="match status" value="1"/>
</dbReference>
<evidence type="ECO:0000256" key="9">
    <source>
        <dbReference type="ARBA" id="ARBA00022857"/>
    </source>
</evidence>
<dbReference type="InterPro" id="IPR024072">
    <property type="entry name" value="DHFR-like_dom_sf"/>
</dbReference>
<dbReference type="NCBIfam" id="TIGR00326">
    <property type="entry name" value="eubact_ribD"/>
    <property type="match status" value="1"/>
</dbReference>
<evidence type="ECO:0000256" key="12">
    <source>
        <dbReference type="ARBA" id="ARBA00049861"/>
    </source>
</evidence>
<evidence type="ECO:0000313" key="16">
    <source>
        <dbReference type="EMBL" id="MEY8764547.1"/>
    </source>
</evidence>
<evidence type="ECO:0000259" key="15">
    <source>
        <dbReference type="PROSITE" id="PS51747"/>
    </source>
</evidence>
<dbReference type="PROSITE" id="PS00903">
    <property type="entry name" value="CYT_DCMP_DEAMINASES_1"/>
    <property type="match status" value="1"/>
</dbReference>
<evidence type="ECO:0000256" key="2">
    <source>
        <dbReference type="ARBA" id="ARBA00004882"/>
    </source>
</evidence>
<keyword evidence="6 14" id="KW-0686">Riboflavin biosynthesis</keyword>
<keyword evidence="8 14" id="KW-0862">Zinc</keyword>
<protein>
    <recommendedName>
        <fullName evidence="14">Riboflavin biosynthesis protein RibD</fullName>
    </recommendedName>
    <domain>
        <recommendedName>
            <fullName evidence="14">Diaminohydroxyphosphoribosylaminopyrimidine deaminase</fullName>
            <shortName evidence="14">DRAP deaminase</shortName>
            <ecNumber evidence="14">3.5.4.26</ecNumber>
        </recommendedName>
        <alternativeName>
            <fullName evidence="14">Riboflavin-specific deaminase</fullName>
        </alternativeName>
    </domain>
    <domain>
        <recommendedName>
            <fullName evidence="14">5-amino-6-(5-phosphoribosylamino)uracil reductase</fullName>
            <ecNumber evidence="14">1.1.1.193</ecNumber>
        </recommendedName>
        <alternativeName>
            <fullName evidence="14">HTP reductase</fullName>
        </alternativeName>
    </domain>
</protein>
<comment type="similarity">
    <text evidence="5 14">In the C-terminal section; belongs to the HTP reductase family.</text>
</comment>
<dbReference type="Pfam" id="PF00383">
    <property type="entry name" value="dCMP_cyt_deam_1"/>
    <property type="match status" value="1"/>
</dbReference>
<dbReference type="InterPro" id="IPR004794">
    <property type="entry name" value="Eubact_RibD"/>
</dbReference>
<evidence type="ECO:0000256" key="14">
    <source>
        <dbReference type="PIRNR" id="PIRNR006769"/>
    </source>
</evidence>
<evidence type="ECO:0000256" key="1">
    <source>
        <dbReference type="ARBA" id="ARBA00002151"/>
    </source>
</evidence>
<evidence type="ECO:0000256" key="8">
    <source>
        <dbReference type="ARBA" id="ARBA00022833"/>
    </source>
</evidence>
<dbReference type="PROSITE" id="PS51747">
    <property type="entry name" value="CYT_DCMP_DEAMINASES_2"/>
    <property type="match status" value="1"/>
</dbReference>
<dbReference type="InterPro" id="IPR002734">
    <property type="entry name" value="RibDG_C"/>
</dbReference>
<evidence type="ECO:0000256" key="3">
    <source>
        <dbReference type="ARBA" id="ARBA00004910"/>
    </source>
</evidence>
<evidence type="ECO:0000256" key="11">
    <source>
        <dbReference type="ARBA" id="ARBA00023268"/>
    </source>
</evidence>
<evidence type="ECO:0000256" key="6">
    <source>
        <dbReference type="ARBA" id="ARBA00022619"/>
    </source>
</evidence>
<evidence type="ECO:0000256" key="13">
    <source>
        <dbReference type="ARBA" id="ARBA00049886"/>
    </source>
</evidence>
<comment type="pathway">
    <text evidence="2 14">Cofactor biosynthesis; riboflavin biosynthesis; 5-amino-6-(D-ribitylamino)uracil from GTP: step 2/4.</text>
</comment>
<comment type="function">
    <text evidence="1 14">Converts 2,5-diamino-6-(ribosylamino)-4(3h)-pyrimidinone 5'-phosphate into 5-amino-6-(ribosylamino)-2,4(1h,3h)-pyrimidinedione 5'-phosphate.</text>
</comment>
<dbReference type="Pfam" id="PF01872">
    <property type="entry name" value="RibD_C"/>
    <property type="match status" value="1"/>
</dbReference>
<feature type="domain" description="CMP/dCMP-type deaminase" evidence="15">
    <location>
        <begin position="4"/>
        <end position="125"/>
    </location>
</feature>
<comment type="catalytic activity">
    <reaction evidence="12 14">
        <text>5-amino-6-(5-phospho-D-ribitylamino)uracil + NADP(+) = 5-amino-6-(5-phospho-D-ribosylamino)uracil + NADPH + H(+)</text>
        <dbReference type="Rhea" id="RHEA:17845"/>
        <dbReference type="ChEBI" id="CHEBI:15378"/>
        <dbReference type="ChEBI" id="CHEBI:57783"/>
        <dbReference type="ChEBI" id="CHEBI:58349"/>
        <dbReference type="ChEBI" id="CHEBI:58421"/>
        <dbReference type="ChEBI" id="CHEBI:58453"/>
        <dbReference type="EC" id="1.1.1.193"/>
    </reaction>
</comment>
<dbReference type="InterPro" id="IPR011549">
    <property type="entry name" value="RibD_C"/>
</dbReference>
<accession>A0ABV4E064</accession>
<keyword evidence="17" id="KW-1185">Reference proteome</keyword>
<sequence>MEDLEDSKYMNHAIVLAKKGEGWVSPNPMVGAVIVKKGKIIGEGYHKACGKPHAERNALASCVESAKGATLYVTLEPCCHYGRTPPCTDAIIRSGISKVIIGSGDPNPKVCGKGVSILRKAGITVKEGVLKKECDEMNTIFFHYIVTGTPYLAMKYAMTADGKIATVTGASQWITGETAREHVHRLRHKYSAIMVGIGTVLHDDPLLNCRLKNGKNPIRIICDSYLHIPVNSRICQTAGEIPTIVATTMTNSVKVSRLKALGVKILTLPNKNGKVDLPILMQKLGEFCVDSILLEGGGVLNYSALNDGLVQEMYVYIAPKIFGGKEAKTPVEGKGVLLPKECFQFAAPEISVLGDDLLLRFKKI</sequence>
<evidence type="ECO:0000256" key="7">
    <source>
        <dbReference type="ARBA" id="ARBA00022723"/>
    </source>
</evidence>
<keyword evidence="10 14" id="KW-0560">Oxidoreductase</keyword>
<keyword evidence="14 16" id="KW-0378">Hydrolase</keyword>
<comment type="caution">
    <text evidence="16">The sequence shown here is derived from an EMBL/GenBank/DDBJ whole genome shotgun (WGS) entry which is preliminary data.</text>
</comment>
<dbReference type="EC" id="1.1.1.193" evidence="14"/>
<dbReference type="SUPFAM" id="SSF53927">
    <property type="entry name" value="Cytidine deaminase-like"/>
    <property type="match status" value="1"/>
</dbReference>
<dbReference type="InterPro" id="IPR016192">
    <property type="entry name" value="APOBEC/CMP_deaminase_Zn-bd"/>
</dbReference>
<dbReference type="CDD" id="cd01284">
    <property type="entry name" value="Riboflavin_deaminase-reductase"/>
    <property type="match status" value="1"/>
</dbReference>
<keyword evidence="11" id="KW-0511">Multifunctional enzyme</keyword>
<keyword evidence="7 14" id="KW-0479">Metal-binding</keyword>
<dbReference type="PANTHER" id="PTHR38011">
    <property type="entry name" value="DIHYDROFOLATE REDUCTASE FAMILY PROTEIN (AFU_ORTHOLOGUE AFUA_8G06820)"/>
    <property type="match status" value="1"/>
</dbReference>
<keyword evidence="9 14" id="KW-0521">NADP</keyword>
<evidence type="ECO:0000256" key="4">
    <source>
        <dbReference type="ARBA" id="ARBA00005259"/>
    </source>
</evidence>
<proteinExistence type="inferred from homology"/>
<dbReference type="PANTHER" id="PTHR38011:SF7">
    <property type="entry name" value="2,5-DIAMINO-6-RIBOSYLAMINO-4(3H)-PYRIMIDINONE 5'-PHOSPHATE REDUCTASE"/>
    <property type="match status" value="1"/>
</dbReference>
<evidence type="ECO:0000256" key="5">
    <source>
        <dbReference type="ARBA" id="ARBA00007417"/>
    </source>
</evidence>
<dbReference type="PIRSF" id="PIRSF006769">
    <property type="entry name" value="RibD"/>
    <property type="match status" value="1"/>
</dbReference>
<dbReference type="GO" id="GO:0008703">
    <property type="term" value="F:5-amino-6-(5-phosphoribosylamino)uracil reductase activity"/>
    <property type="evidence" value="ECO:0007669"/>
    <property type="project" value="UniProtKB-EC"/>
</dbReference>
<dbReference type="EMBL" id="JBGFFE010000023">
    <property type="protein sequence ID" value="MEY8764547.1"/>
    <property type="molecule type" value="Genomic_DNA"/>
</dbReference>
<reference evidence="16 17" key="1">
    <citation type="submission" date="2024-08" db="EMBL/GenBank/DDBJ databases">
        <title>Clostridium lapicellarii sp. nov., and Clostridium renhuaiense sp. nov., two species isolated from the mud in a fermentation cellar used for producing sauce-flavour Chinese liquors.</title>
        <authorList>
            <person name="Yang F."/>
            <person name="Wang H."/>
            <person name="Chen L.Q."/>
            <person name="Zhou N."/>
            <person name="Lu J.J."/>
            <person name="Pu X.X."/>
            <person name="Wan B."/>
            <person name="Wang L."/>
            <person name="Liu S.J."/>
        </authorList>
    </citation>
    <scope>NUCLEOTIDE SEQUENCE [LARGE SCALE GENOMIC DNA]</scope>
    <source>
        <strain evidence="16 17">MT-113</strain>
    </source>
</reference>